<dbReference type="Pfam" id="PF00004">
    <property type="entry name" value="AAA"/>
    <property type="match status" value="1"/>
</dbReference>
<dbReference type="Gramene" id="QL11p017403:mrna">
    <property type="protein sequence ID" value="QL11p017403:mrna"/>
    <property type="gene ID" value="QL11p017403"/>
</dbReference>
<reference evidence="9 10" key="1">
    <citation type="journal article" date="2016" name="G3 (Bethesda)">
        <title>First Draft Assembly and Annotation of the Genome of a California Endemic Oak Quercus lobata Nee (Fagaceae).</title>
        <authorList>
            <person name="Sork V.L."/>
            <person name="Fitz-Gibbon S.T."/>
            <person name="Puiu D."/>
            <person name="Crepeau M."/>
            <person name="Gugger P.F."/>
            <person name="Sherman R."/>
            <person name="Stevens K."/>
            <person name="Langley C.H."/>
            <person name="Pellegrini M."/>
            <person name="Salzberg S.L."/>
        </authorList>
    </citation>
    <scope>NUCLEOTIDE SEQUENCE [LARGE SCALE GENOMIC DNA]</scope>
    <source>
        <strain evidence="9 10">cv. SW786</strain>
    </source>
</reference>
<dbReference type="InterPro" id="IPR058017">
    <property type="entry name" value="At3g28540-like_C"/>
</dbReference>
<name>A0A7N2MWT6_QUELO</name>
<evidence type="ECO:0000256" key="3">
    <source>
        <dbReference type="ARBA" id="ARBA00022801"/>
    </source>
</evidence>
<dbReference type="GO" id="GO:0005524">
    <property type="term" value="F:ATP binding"/>
    <property type="evidence" value="ECO:0007669"/>
    <property type="project" value="UniProtKB-KW"/>
</dbReference>
<comment type="catalytic activity">
    <reaction evidence="5">
        <text>ATP + H2O = ADP + phosphate + H(+)</text>
        <dbReference type="Rhea" id="RHEA:13065"/>
        <dbReference type="ChEBI" id="CHEBI:15377"/>
        <dbReference type="ChEBI" id="CHEBI:15378"/>
        <dbReference type="ChEBI" id="CHEBI:30616"/>
        <dbReference type="ChEBI" id="CHEBI:43474"/>
        <dbReference type="ChEBI" id="CHEBI:456216"/>
    </reaction>
</comment>
<evidence type="ECO:0000256" key="6">
    <source>
        <dbReference type="RuleBase" id="RU003651"/>
    </source>
</evidence>
<dbReference type="InterPro" id="IPR050747">
    <property type="entry name" value="Mitochondrial_chaperone_BCS1"/>
</dbReference>
<evidence type="ECO:0000256" key="4">
    <source>
        <dbReference type="ARBA" id="ARBA00022842"/>
    </source>
</evidence>
<keyword evidence="10" id="KW-1185">Reference proteome</keyword>
<accession>A0A7N2MWT6</accession>
<evidence type="ECO:0000259" key="8">
    <source>
        <dbReference type="SMART" id="SM00382"/>
    </source>
</evidence>
<evidence type="ECO:0000256" key="7">
    <source>
        <dbReference type="SAM" id="Coils"/>
    </source>
</evidence>
<keyword evidence="3" id="KW-0378">Hydrolase</keyword>
<comment type="cofactor">
    <cofactor evidence="1">
        <name>Mg(2+)</name>
        <dbReference type="ChEBI" id="CHEBI:18420"/>
    </cofactor>
</comment>
<dbReference type="SMART" id="SM00382">
    <property type="entry name" value="AAA"/>
    <property type="match status" value="1"/>
</dbReference>
<dbReference type="InterPro" id="IPR025753">
    <property type="entry name" value="AAA_N_dom"/>
</dbReference>
<dbReference type="GO" id="GO:0016887">
    <property type="term" value="F:ATP hydrolysis activity"/>
    <property type="evidence" value="ECO:0007669"/>
    <property type="project" value="InterPro"/>
</dbReference>
<feature type="coiled-coil region" evidence="7">
    <location>
        <begin position="452"/>
        <end position="479"/>
    </location>
</feature>
<evidence type="ECO:0000256" key="1">
    <source>
        <dbReference type="ARBA" id="ARBA00001946"/>
    </source>
</evidence>
<dbReference type="Gene3D" id="3.40.50.300">
    <property type="entry name" value="P-loop containing nucleotide triphosphate hydrolases"/>
    <property type="match status" value="1"/>
</dbReference>
<dbReference type="InterPro" id="IPR027417">
    <property type="entry name" value="P-loop_NTPase"/>
</dbReference>
<dbReference type="InterPro" id="IPR003959">
    <property type="entry name" value="ATPase_AAA_core"/>
</dbReference>
<dbReference type="InterPro" id="IPR003960">
    <property type="entry name" value="ATPase_AAA_CS"/>
</dbReference>
<dbReference type="SUPFAM" id="SSF52540">
    <property type="entry name" value="P-loop containing nucleoside triphosphate hydrolases"/>
    <property type="match status" value="1"/>
</dbReference>
<reference evidence="9" key="2">
    <citation type="submission" date="2021-01" db="UniProtKB">
        <authorList>
            <consortium name="EnsemblPlants"/>
        </authorList>
    </citation>
    <scope>IDENTIFICATION</scope>
</reference>
<protein>
    <recommendedName>
        <fullName evidence="8">AAA+ ATPase domain-containing protein</fullName>
    </recommendedName>
</protein>
<sequence length="543" mass="62236">MFTFREMFASLAPFFNFREMFASLAPFFNFREMFTSLAPFFTAAVVIVLSPFVKEHIPSAVSNYLVSMYEQWLSRFFTRVTVVIEEKGDLNISNQVYEAVRAHLRTLISNSTKPKPKRFKVNKEGRQNESIIGIAENEEVIDIFDGIRLSWKFHDVRRDVYGQNVTDRYFELSFDKGLENKVLESYLNDIVARYESVVKIYSRDEAYYNGGIASTSVERDAGWIYAIFKHPFTFEKLAMDPKQKEILINDLKRFLGRKDLYEYVGKTWKRGYLLYGPPGTGKSSLIAAMANYLKFNIYELSLSHQLTDEDLRNILLSTTNRSILVIEDIDCCAELANQRKKKDPFTLSGLLNIIDGLWSSCGEERIIVFTTNHKDKLDPALLRPGRMDVHVHMSYCTIDGFKLLATNYLKIEGDHQLYRQVEDLLKNINVTPAEIAEELLKSGGTDVVLRGVVEFLEQREREKTKVADLKELLKSADIDVDAEGLAKFLEQKKLEKAKTTEAEQLLKSADIDVDAEGLVKFLKQKKIENAKAAEAKCINPNES</sequence>
<dbReference type="Proteomes" id="UP000594261">
    <property type="component" value="Chromosome 11"/>
</dbReference>
<keyword evidence="6" id="KW-0547">Nucleotide-binding</keyword>
<dbReference type="CDD" id="cd19510">
    <property type="entry name" value="RecA-like_BCS1"/>
    <property type="match status" value="1"/>
</dbReference>
<feature type="domain" description="AAA+ ATPase" evidence="8">
    <location>
        <begin position="268"/>
        <end position="397"/>
    </location>
</feature>
<dbReference type="PROSITE" id="PS00674">
    <property type="entry name" value="AAA"/>
    <property type="match status" value="1"/>
</dbReference>
<keyword evidence="4" id="KW-0460">Magnesium</keyword>
<dbReference type="Pfam" id="PF25568">
    <property type="entry name" value="AAA_lid_At3g28540"/>
    <property type="match status" value="1"/>
</dbReference>
<dbReference type="InParanoid" id="A0A7N2MWT6"/>
<comment type="similarity">
    <text evidence="2">Belongs to the AAA ATPase family. BCS1 subfamily.</text>
</comment>
<dbReference type="Pfam" id="PF14363">
    <property type="entry name" value="AAA_assoc"/>
    <property type="match status" value="1"/>
</dbReference>
<dbReference type="EMBL" id="LRBV02000011">
    <property type="status" value="NOT_ANNOTATED_CDS"/>
    <property type="molecule type" value="Genomic_DNA"/>
</dbReference>
<dbReference type="InterPro" id="IPR003593">
    <property type="entry name" value="AAA+_ATPase"/>
</dbReference>
<proteinExistence type="inferred from homology"/>
<evidence type="ECO:0000256" key="2">
    <source>
        <dbReference type="ARBA" id="ARBA00007448"/>
    </source>
</evidence>
<dbReference type="AlphaFoldDB" id="A0A7N2MWT6"/>
<dbReference type="Gene3D" id="6.10.280.40">
    <property type="match status" value="1"/>
</dbReference>
<evidence type="ECO:0000313" key="10">
    <source>
        <dbReference type="Proteomes" id="UP000594261"/>
    </source>
</evidence>
<keyword evidence="7" id="KW-0175">Coiled coil</keyword>
<dbReference type="PANTHER" id="PTHR23070">
    <property type="entry name" value="BCS1 AAA-TYPE ATPASE"/>
    <property type="match status" value="1"/>
</dbReference>
<dbReference type="GO" id="GO:0006950">
    <property type="term" value="P:response to stress"/>
    <property type="evidence" value="ECO:0007669"/>
    <property type="project" value="UniProtKB-ARBA"/>
</dbReference>
<keyword evidence="6" id="KW-0067">ATP-binding</keyword>
<organism evidence="9 10">
    <name type="scientific">Quercus lobata</name>
    <name type="common">Valley oak</name>
    <dbReference type="NCBI Taxonomy" id="97700"/>
    <lineage>
        <taxon>Eukaryota</taxon>
        <taxon>Viridiplantae</taxon>
        <taxon>Streptophyta</taxon>
        <taxon>Embryophyta</taxon>
        <taxon>Tracheophyta</taxon>
        <taxon>Spermatophyta</taxon>
        <taxon>Magnoliopsida</taxon>
        <taxon>eudicotyledons</taxon>
        <taxon>Gunneridae</taxon>
        <taxon>Pentapetalae</taxon>
        <taxon>rosids</taxon>
        <taxon>fabids</taxon>
        <taxon>Fagales</taxon>
        <taxon>Fagaceae</taxon>
        <taxon>Quercus</taxon>
    </lineage>
</organism>
<dbReference type="EnsemblPlants" id="QL11p017403:mrna">
    <property type="protein sequence ID" value="QL11p017403:mrna"/>
    <property type="gene ID" value="QL11p017403"/>
</dbReference>
<evidence type="ECO:0000256" key="5">
    <source>
        <dbReference type="ARBA" id="ARBA00049360"/>
    </source>
</evidence>
<evidence type="ECO:0000313" key="9">
    <source>
        <dbReference type="EnsemblPlants" id="QL11p017403:mrna"/>
    </source>
</evidence>